<name>A0ABX2JBA3_9HYPH</name>
<organism evidence="1 2">
    <name type="scientific">Agrobacterium rubi</name>
    <dbReference type="NCBI Taxonomy" id="28099"/>
    <lineage>
        <taxon>Bacteria</taxon>
        <taxon>Pseudomonadati</taxon>
        <taxon>Pseudomonadota</taxon>
        <taxon>Alphaproteobacteria</taxon>
        <taxon>Hyphomicrobiales</taxon>
        <taxon>Rhizobiaceae</taxon>
        <taxon>Rhizobium/Agrobacterium group</taxon>
        <taxon>Agrobacterium</taxon>
    </lineage>
</organism>
<dbReference type="RefSeq" id="WP_174003480.1">
    <property type="nucleotide sequence ID" value="NZ_JAAMCN010000019.1"/>
</dbReference>
<gene>
    <name evidence="1" type="ORF">G6L72_22825</name>
</gene>
<evidence type="ECO:0008006" key="3">
    <source>
        <dbReference type="Google" id="ProtNLM"/>
    </source>
</evidence>
<keyword evidence="2" id="KW-1185">Reference proteome</keyword>
<dbReference type="Proteomes" id="UP000822331">
    <property type="component" value="Unassembled WGS sequence"/>
</dbReference>
<comment type="caution">
    <text evidence="1">The sequence shown here is derived from an EMBL/GenBank/DDBJ whole genome shotgun (WGS) entry which is preliminary data.</text>
</comment>
<reference evidence="1 2" key="1">
    <citation type="journal article" date="2020" name="Science">
        <title>Unexpected conservation and global transmission of agrobacterial virulence plasmids.</title>
        <authorList>
            <person name="Weisberg A.J."/>
            <person name="Davis E.W. 2nd"/>
            <person name="Tabima J."/>
            <person name="Belcher M.S."/>
            <person name="Miller M."/>
            <person name="Kuo C.H."/>
            <person name="Loper J.E."/>
            <person name="Grunwald N.J."/>
            <person name="Putnam M.L."/>
            <person name="Chang J.H."/>
        </authorList>
    </citation>
    <scope>NUCLEOTIDE SEQUENCE [LARGE SCALE GENOMIC DNA]</scope>
    <source>
        <strain evidence="1 2">A19/93</strain>
    </source>
</reference>
<accession>A0ABX2JBA3</accession>
<proteinExistence type="predicted"/>
<sequence length="311" mass="35485">MAIINIPTANHFEQAAKTAFFAGWNDLLHLISDFELHREREPDAAEDWDDERKRYYAHCKVELEKVCSWAGQATELALKAKICAVSPYLLLLGTDQRFKAAGGDIDFTDLRTLDATDLLTTVNTVCSTAMSPEFMERFNRLRQWRNKIVHQGTSNDVFEPKQMAELLARQYAELWPDKRFLADWMAYISGTRFSFFHDGDWSTPHMELAEMLDYFYDSLGSRQIEALTGRTKGGRRYVCHECFYEGSLAQGAVDESEFRTAYLKSTTTLCCLLCNNDYPVARNDCERCEGNVMSTSPEYDGKCHSCGADPV</sequence>
<evidence type="ECO:0000313" key="1">
    <source>
        <dbReference type="EMBL" id="NTF39540.1"/>
    </source>
</evidence>
<dbReference type="EMBL" id="JAAMCP010000015">
    <property type="protein sequence ID" value="NTF39540.1"/>
    <property type="molecule type" value="Genomic_DNA"/>
</dbReference>
<protein>
    <recommendedName>
        <fullName evidence="3">Apea-like HEPN domain-containing protein</fullName>
    </recommendedName>
</protein>
<evidence type="ECO:0000313" key="2">
    <source>
        <dbReference type="Proteomes" id="UP000822331"/>
    </source>
</evidence>